<dbReference type="SFLD" id="SFLDS00003">
    <property type="entry name" value="Haloacid_Dehalogenase"/>
    <property type="match status" value="1"/>
</dbReference>
<dbReference type="InterPro" id="IPR023214">
    <property type="entry name" value="HAD_sf"/>
</dbReference>
<comment type="caution">
    <text evidence="1">The sequence shown here is derived from an EMBL/GenBank/DDBJ whole genome shotgun (WGS) entry which is preliminary data.</text>
</comment>
<dbReference type="PANTHER" id="PTHR10000">
    <property type="entry name" value="PHOSPHOSERINE PHOSPHATASE"/>
    <property type="match status" value="1"/>
</dbReference>
<dbReference type="GO" id="GO:0005829">
    <property type="term" value="C:cytosol"/>
    <property type="evidence" value="ECO:0007669"/>
    <property type="project" value="TreeGrafter"/>
</dbReference>
<dbReference type="InterPro" id="IPR036412">
    <property type="entry name" value="HAD-like_sf"/>
</dbReference>
<evidence type="ECO:0000313" key="2">
    <source>
        <dbReference type="Proteomes" id="UP000482209"/>
    </source>
</evidence>
<dbReference type="SFLD" id="SFLDG01140">
    <property type="entry name" value="C2.B:_Phosphomannomutase_and_P"/>
    <property type="match status" value="1"/>
</dbReference>
<dbReference type="Proteomes" id="UP000482209">
    <property type="component" value="Unassembled WGS sequence"/>
</dbReference>
<gene>
    <name evidence="1" type="ORF">FYJ58_08735</name>
</gene>
<dbReference type="GO" id="GO:0000287">
    <property type="term" value="F:magnesium ion binding"/>
    <property type="evidence" value="ECO:0007669"/>
    <property type="project" value="TreeGrafter"/>
</dbReference>
<sequence length="277" mass="31504">MGMSQKTRNIKLICSDIDGTLVPDGTSEINKEVFDVILALKEKGIIFAAASGRQYESIRNLFERIANDIIIISENGNLVMCRGEVMARTEILKEDVQDIKKRIDAIENCQLLLSGVKTTYIRRADRELYRLMKEGYHYDITLVDDFDEVDDTIIKMSLFQKDGRAEEVAGEEFMDYWSVHPRISAVCAGKEWIDLFDKDGNKGNAVEQIQKIMGIKVSETMVFGDNLNDIEMLHRAEYSYAVGNAREEVQREANYIADTNVNDGVLKELKKLLAELD</sequence>
<dbReference type="Pfam" id="PF08282">
    <property type="entry name" value="Hydrolase_3"/>
    <property type="match status" value="1"/>
</dbReference>
<accession>A0A6L5Y0L3</accession>
<dbReference type="GO" id="GO:0016791">
    <property type="term" value="F:phosphatase activity"/>
    <property type="evidence" value="ECO:0007669"/>
    <property type="project" value="TreeGrafter"/>
</dbReference>
<dbReference type="SUPFAM" id="SSF56784">
    <property type="entry name" value="HAD-like"/>
    <property type="match status" value="1"/>
</dbReference>
<dbReference type="EMBL" id="VUMT01000011">
    <property type="protein sequence ID" value="MSS63958.1"/>
    <property type="molecule type" value="Genomic_DNA"/>
</dbReference>
<reference evidence="1 2" key="1">
    <citation type="submission" date="2019-08" db="EMBL/GenBank/DDBJ databases">
        <title>In-depth cultivation of the pig gut microbiome towards novel bacterial diversity and tailored functional studies.</title>
        <authorList>
            <person name="Wylensek D."/>
            <person name="Hitch T.C.A."/>
            <person name="Clavel T."/>
        </authorList>
    </citation>
    <scope>NUCLEOTIDE SEQUENCE [LARGE SCALE GENOMIC DNA]</scope>
    <source>
        <strain evidence="1 2">WCA-693-APC-MOT-I</strain>
    </source>
</reference>
<evidence type="ECO:0000313" key="1">
    <source>
        <dbReference type="EMBL" id="MSS63958.1"/>
    </source>
</evidence>
<dbReference type="PANTHER" id="PTHR10000:SF8">
    <property type="entry name" value="HAD SUPERFAMILY HYDROLASE-LIKE, TYPE 3"/>
    <property type="match status" value="1"/>
</dbReference>
<keyword evidence="2" id="KW-1185">Reference proteome</keyword>
<keyword evidence="1" id="KW-0378">Hydrolase</keyword>
<dbReference type="AlphaFoldDB" id="A0A6L5Y0L3"/>
<dbReference type="InterPro" id="IPR000150">
    <property type="entry name" value="Cof"/>
</dbReference>
<protein>
    <submittedName>
        <fullName evidence="1">HAD family hydrolase</fullName>
    </submittedName>
</protein>
<proteinExistence type="predicted"/>
<dbReference type="NCBIfam" id="TIGR01484">
    <property type="entry name" value="HAD-SF-IIB"/>
    <property type="match status" value="1"/>
</dbReference>
<dbReference type="Gene3D" id="3.30.1240.10">
    <property type="match status" value="1"/>
</dbReference>
<organism evidence="1 2">
    <name type="scientific">Velocimicrobium porci</name>
    <dbReference type="NCBI Taxonomy" id="2606634"/>
    <lineage>
        <taxon>Bacteria</taxon>
        <taxon>Bacillati</taxon>
        <taxon>Bacillota</taxon>
        <taxon>Clostridia</taxon>
        <taxon>Lachnospirales</taxon>
        <taxon>Lachnospiraceae</taxon>
        <taxon>Velocimicrobium</taxon>
    </lineage>
</organism>
<dbReference type="NCBIfam" id="TIGR00099">
    <property type="entry name" value="Cof-subfamily"/>
    <property type="match status" value="1"/>
</dbReference>
<name>A0A6L5Y0L3_9FIRM</name>
<dbReference type="Gene3D" id="3.40.50.1000">
    <property type="entry name" value="HAD superfamily/HAD-like"/>
    <property type="match status" value="1"/>
</dbReference>
<dbReference type="InterPro" id="IPR006379">
    <property type="entry name" value="HAD-SF_hydro_IIB"/>
</dbReference>